<feature type="compositionally biased region" description="Polar residues" evidence="1">
    <location>
        <begin position="3552"/>
        <end position="3566"/>
    </location>
</feature>
<dbReference type="GO" id="GO:0097729">
    <property type="term" value="C:9+2 motile cilium"/>
    <property type="evidence" value="ECO:0007669"/>
    <property type="project" value="TreeGrafter"/>
</dbReference>
<feature type="region of interest" description="Disordered" evidence="1">
    <location>
        <begin position="2688"/>
        <end position="2720"/>
    </location>
</feature>
<feature type="compositionally biased region" description="Basic and acidic residues" evidence="1">
    <location>
        <begin position="3600"/>
        <end position="3612"/>
    </location>
</feature>
<evidence type="ECO:0000256" key="1">
    <source>
        <dbReference type="SAM" id="MobiDB-lite"/>
    </source>
</evidence>
<dbReference type="InterPro" id="IPR042222">
    <property type="entry name" value="Dynein_2_N"/>
</dbReference>
<feature type="region of interest" description="Disordered" evidence="1">
    <location>
        <begin position="2270"/>
        <end position="2300"/>
    </location>
</feature>
<proteinExistence type="predicted"/>
<comment type="caution">
    <text evidence="3">The sequence shown here is derived from an EMBL/GenBank/DDBJ whole genome shotgun (WGS) entry which is preliminary data.</text>
</comment>
<feature type="non-terminal residue" evidence="3">
    <location>
        <position position="4678"/>
    </location>
</feature>
<gene>
    <name evidence="3" type="ORF">EZS28_004704</name>
</gene>
<feature type="region of interest" description="Disordered" evidence="1">
    <location>
        <begin position="1565"/>
        <end position="1684"/>
    </location>
</feature>
<protein>
    <recommendedName>
        <fullName evidence="2">Dynein heavy chain hydrolytic ATP-binding dynein motor region domain-containing protein</fullName>
    </recommendedName>
</protein>
<feature type="compositionally biased region" description="Basic and acidic residues" evidence="1">
    <location>
        <begin position="1571"/>
        <end position="1588"/>
    </location>
</feature>
<feature type="compositionally biased region" description="Basic and acidic residues" evidence="1">
    <location>
        <begin position="3756"/>
        <end position="3773"/>
    </location>
</feature>
<feature type="compositionally biased region" description="Polar residues" evidence="1">
    <location>
        <begin position="347"/>
        <end position="359"/>
    </location>
</feature>
<dbReference type="Pfam" id="PF12774">
    <property type="entry name" value="AAA_6"/>
    <property type="match status" value="1"/>
</dbReference>
<feature type="compositionally biased region" description="Low complexity" evidence="1">
    <location>
        <begin position="3731"/>
        <end position="3740"/>
    </location>
</feature>
<feature type="region of interest" description="Disordered" evidence="1">
    <location>
        <begin position="3365"/>
        <end position="3424"/>
    </location>
</feature>
<feature type="compositionally biased region" description="Acidic residues" evidence="1">
    <location>
        <begin position="3409"/>
        <end position="3424"/>
    </location>
</feature>
<name>A0A5J4WY35_9EUKA</name>
<dbReference type="GO" id="GO:0060294">
    <property type="term" value="P:cilium movement involved in cell motility"/>
    <property type="evidence" value="ECO:0007669"/>
    <property type="project" value="TreeGrafter"/>
</dbReference>
<feature type="region of interest" description="Disordered" evidence="1">
    <location>
        <begin position="887"/>
        <end position="928"/>
    </location>
</feature>
<feature type="region of interest" description="Disordered" evidence="1">
    <location>
        <begin position="3600"/>
        <end position="3625"/>
    </location>
</feature>
<dbReference type="GO" id="GO:0008569">
    <property type="term" value="F:minus-end-directed microtubule motor activity"/>
    <property type="evidence" value="ECO:0007669"/>
    <property type="project" value="TreeGrafter"/>
</dbReference>
<dbReference type="GO" id="GO:0045505">
    <property type="term" value="F:dynein intermediate chain binding"/>
    <property type="evidence" value="ECO:0007669"/>
    <property type="project" value="InterPro"/>
</dbReference>
<evidence type="ECO:0000313" key="3">
    <source>
        <dbReference type="EMBL" id="KAA6399771.1"/>
    </source>
</evidence>
<feature type="compositionally biased region" description="Basic and acidic residues" evidence="1">
    <location>
        <begin position="1665"/>
        <end position="1684"/>
    </location>
</feature>
<feature type="region of interest" description="Disordered" evidence="1">
    <location>
        <begin position="3456"/>
        <end position="3497"/>
    </location>
</feature>
<dbReference type="Proteomes" id="UP000324800">
    <property type="component" value="Unassembled WGS sequence"/>
</dbReference>
<feature type="compositionally biased region" description="Basic and acidic residues" evidence="1">
    <location>
        <begin position="3151"/>
        <end position="3205"/>
    </location>
</feature>
<accession>A0A5J4WY35</accession>
<dbReference type="InterPro" id="IPR026983">
    <property type="entry name" value="DHC"/>
</dbReference>
<dbReference type="GO" id="GO:0030286">
    <property type="term" value="C:dynein complex"/>
    <property type="evidence" value="ECO:0007669"/>
    <property type="project" value="InterPro"/>
</dbReference>
<evidence type="ECO:0000313" key="4">
    <source>
        <dbReference type="Proteomes" id="UP000324800"/>
    </source>
</evidence>
<feature type="compositionally biased region" description="Polar residues" evidence="1">
    <location>
        <begin position="321"/>
        <end position="332"/>
    </location>
</feature>
<dbReference type="PANTHER" id="PTHR10676">
    <property type="entry name" value="DYNEIN HEAVY CHAIN FAMILY PROTEIN"/>
    <property type="match status" value="1"/>
</dbReference>
<feature type="compositionally biased region" description="Basic and acidic residues" evidence="1">
    <location>
        <begin position="3567"/>
        <end position="3583"/>
    </location>
</feature>
<sequence length="4678" mass="536709">MSKIGEMLSYIKQATARIIGLKQAEFEQETLRLLQRFTGGRERRVLIQLRASDNMANTQTDNKEQSIVLTLVNTQFPLDQPSTKSIILVVTSQKQETPYQKIASHMTYAVPFLRSSIMNVVAHEQATFAVNRAIFALGLVAISSMESPSIISLHPLFLIQDSMKLQQIIKSISIREVFLATAETWNSALDAILQQKITQGKEQEHEYTPVLTAQFFQSPFFHTPESIRSIAPGSHYFLSMRSGLQTASFTEEVLFWVRRANSLSNLLGELAQVEKALVDLEHRAMLIATSQSQAYVSIVSELDVPSISASSDEKSKSNTSQYSSEPNSTNSYGEFEQKQDQNKKQTKPSSSNTNANPLIQLTRRLREQIDIKFQKMRAKIALAEATQLQEMYHELVCGAFVDISIPRLNATRMLNALQMRFLTQTTFAPSTPGTAVAVTLAAIMQENERKGETLHATLPSAKAAMIFLSLFVATSAAIRCQTMFVDDENSPEKQDQYQKPLSHLSSLASDTQTHSILNQSSSVVRLALTEKFAQKNIDALSVENKSTSAYKISEKDKQLQIQVLEDVTNVKAKNIIVSIELACSICNQYIAFCQKIADPESVLSSLFAMKSLQDLIQQNSILGTTEKQELNLHQHQLIVPSVMRDCASKRSLLPLYTESVANVQSRLKKLLPVFITLQEFGHVQLFNTGAFLNLASRYTTLLQQCYSFLRIILQLNEKDFQSKLANTQAQIQKLDTLLINSYTSIIGKPSQKQNIDSKNSLDASLVTIDDQQLSNIALRGGIHSMPTDLATAWLVFVETSPRGRTRVDEFLAETAAHIAWSWTRTIVSFNQDQQIQTQNTRRDSKFKKIQEFRGMIEDSTQIQSTYQLQNPQKKIIPQSPMSQIYDNSKKQDQLTSSKNSQIHYGRPKPSPQNPPSNPTSISTSNSTSLSTISSVAPSKIPSIQTLSHFSSSVNSLQSYTQELKSDRNFIGKVNVEKKENISIEKILQMRLLPQIVVSLLGGRYAQVVVDSPLQFLSYATLTQPETSSGITILPPQQKQSPQGKSKWISQMVANDKQDQISLKGGKITLNTNSQSNNIPISQQLIIFLSKQQSIFFDLESKFQEELQRGIETMMQLHKHGFWPRLVSVAGSMRRRLFGMVTVRRNISSAQEVLNGRSEMLRTIHPLTLPLLTPHLKQYEERVQTCLHTISWGAMTTELELQKLGALTVQMQQLTSRVAERARQCDALLLQVGKTRFINVPPGIHTYDLKILEKVFQISLESGCRIINAAAVQVQINIARMLDEACKAYCAIFCQESLREREERLLGDERKKQLNEDQQYQDSLQNQKIDMQGKKNLVDDERIVWNENNLQKQLQKSSRSLIHNKSHHSINQAQYSISSLFNTDDWLVTDDGKEGDIENERDYRNDQNSFSRLFPGQISKSKSTWTFNKNEDKSKETDEEEIGSMKLNRQDSFYSRYTSDAEESMQDDMSETSSFSQLSEFSSYDSLETLEELSKPKSMISSQSLKRFLKRQNRWGRRNSALIMQQIEKRRGMKQIQNDKRNSKERMDNFEIPKDTFDAEMVMGKQKMRTRKMMEQKAAEEKNNQKSDRNNFGLNSSQQRKNYLSSDQFSIGQSRSNSSFQNRGEDNEDENMFDNQSMRSEASGNTQQMRMNRMLQSGTRSPNLMADRKRRDNEQSQRKKDSKMIRRDILSGNKFEYDDAEATWGPEIKGYFADKGQDNEDISLTQAKTAVEFFLHHRDNKFEGPLSVLEKIIIGCRQMLKSFMEVMLNCLHHSVLYSLRFFRFFFTPLSSYYEISNNKLINKFTDEEYDNDNDDGENCSKNVQNIEDGFTLSPSQDDYESYFKRMIVIVLRDACKLEPWDEEAIMQRWLRIRNHKREKIKRLYTPQSGILTNQYNQNADLNTEGNNTYNNVNNIEQQKSINQEIKDPTTDFDQQTNLQIQIASKSSFTTILDESSEVVVGVDKQFLKKQKKDKNFLEMIAYPPHKYQITVSRILPDPTSPKSIFIPDEQPYKCSHCHTACCSFVSLSNHVRLCLKGKSERIIKRQLYVVMLEYIRRSLDRICKWETILLAILPLHLQNFKSGEIIGIGVESQEGKKDQEQDLFKYEPQIEKTQEQTQNFDDTQSVNTGDQKSIILRAKTENKDNQSKSVLHEGKIQQNKNEEWIQKMQEMGAQNIEIQFPVVNSALSSQVQHEILSIVIALFQPSQVTIHQSIVYANSLIEPFLNVLGTWKTQLCKALEEQLIEILDYVFESLLEIEQILSSDKQVQIKSRNTNNESTDGKRNHSSKHWHKRLQDNNQSGEQGNLQQVKQNFGNVAGSLGVKAINKGERLQINLNTADDISRTIYALRKLDDLPVDFMNAFEDIEDGIATLRIYRKGMNENDQLIQQQQEAEEMHKQILTWRSDFSKQFELRKSLLGSQLVNDKQHLELGMDVILHLVREYEAKNLGSDDNSEETVEKRAEMTAMYLIHLTETQQKMIDMNEEERILGHTTTTSIEFDEQLARFKYFAKVSGTLMEFQRWIVAVKGRPVFLADFQQISRQLHHFESATSAIAVLRLECNEKTVLDEDPMEKELTRDVDWIKQPLEVISLITVKDFRSKHWVKIAKLLDNHAICEGINDSTVWSPQIGTILDSQIEKHLDSIHRIIDFAKGERRVQDDLFALENRWETEMRLRFLETPNVTSNLDKEWRMQRLSREHQKKQKGKNQKKNLDRHGETGTQNVQQINVDTNDVVCDESCNEIITAAHQALIDISSLTYVKHVQQHMGKLQQLNKNIGCLPDLLSQFVDAQRLWVMLLALFRNDVNRSVLQSETRLFSKIREDWLRILEKIRSDQIVIHCFVRGGFISSVLPAVHTQLIHCKDLVMPFIQQKRELFPRLFLLSEADMFTSVSFASDFDEPTRIVRMLYPGFISMKATTEKVYNKHRRKDNYKGRTESDELIGGRGQWSSSFSGDSANDQYGDDNSSASQNKELDKAALLSEMMEEQNMNEEDENGVRIGQKSFDGKFDLKQKGQVKIQSQQIKKVGTGIVSQDELTKTTTPTGKLVLNRNQKQIGEIQQKSDDKNEEIAAEVDESSSTSLSNEFDYMEQYYIMPTLKQSARMRRVIMKIEKRELMQQIVEIKRKLGQFAAFASDSSEEGFEKKDKYQKKKFEIERERKMRQRNDAKQLEDASKLRRKETAMHYGKSDKEQGDDGKETKDGDAHSKRQEYADGVNSPASLIPSQVSDSGSSLGSSILDGRELVQSRAFSEAPGGRPRDYNEYNDYQVGNEDGIIGPANTAAYQQARRQSVSEFNETKSVKEELVSKPLVRMLTRARRSLHASMERERSQRSVDRGRRQVLKHAQKTAELINAAKAAQAAAEQQLASQMMVSPRARNVQQSQSYDPVGMNNQSKIAHQQMRGSANVSDYDNQSAMDEDDDEESSNTEDQNELSEFIAQNAVHRVGSKVLVSNQKTQKLINSQNISESQSLKSSISRNSSIKSGQKQGKQKDSTTKKTRRQKVVQEKEIVSIEEQSKRLPFNISQRRLDSIESSRQQNGADFLKSGSRGRLDHNKKNIKNSMTKIESVSQFESDASHDEESVNSKQKEQTDISDLISTNSEIKKWHIKGKDVKQEKQENESESESESESETEEVGSEVIILLILGIDGFMGEFLPFEQPIMFIPGSDPIAFYQQFESAIQNSVRTSVLDGVLKYHRLVHYKKISNNNALHRSNIEKEILRRNTEISKYKDSDDEQGKNNKNNQKFNNAGKSDEGLQINQNDSQRGRDTRDDKGKMEKDEKEDIEGLLTLKTKDPRLKKTIEKVGGLQRSKALLDIDQGFNDLEIYQPTDEENYDYENNGEEDTEDLENMDEIETKRLMFNINKTIKTMIAGQAKSDEDDLQSNVSLRSIDVGIDGETQERKTRKEIESSNQDILNNYHFFDEVKQKDQSRIELMKEHNTIDNYQHNQSSMNLFSKRNRPSIRQSRSSFAQLKRDIKYENINNEDDVGIKMVERYRFRQFETGVIDDLRFLHKQKLFRLHFKRSFPQCQTFIRSTTAQAIFFSFVAHNNSEILDNLEQFEIFVDLEAEIEWNKKKLFNQLSNHIHKEHEKEKRVQYEIQLRKLKNSFDIKTPEEREIENVQIQNMNTDVQNMTALLQYGNELRRHFIEIVNTFGHIRIDIQYLLQSLQLVIFSGADALQRVKAEHAMMAILPSLSILNVLTRETLLREGRKQSFAEGIFSTSLPAILVPRSEQTTQYITQLYAPLIRLLKRHNINKIQNKGIEDRQKHIKLPFYDLGQREDEEDEFLEKDEIIFREKGKNGKTQRDEVKNVHLQGLRSQQLKQTRVVFGDASVPYGFNYLSVTASSISTIFTAIPPPEPFDDTIGDISQMTNVTLTMTDLWNDMARNIASNFTALPPNVLDQDPKRPTSIFTLLQGESKTYQMDRIREMSIYCGRTIFILDVSEYMHPVYTLLPFIRGIVGSGTWGCFKGAFRMNTALLSWVGQLMDCVAIASYNGQRRCHLTEEINTSVIPGFHFFFVTDAKLSAEELPMTVRRRFRNLTVQAPVAQNDLYGSLILSGFKYSHVLSKRVISLLEIYSQRYTSHNKSVLAIASVVGLTARPYFIKAINRYFRPITTALFQNSTLLSSPILKWLNSNSIDWNEYDSIDNIDEKDWVHQNKSIIGLEELELARYVDTKDRAKMEAAFK</sequence>
<feature type="compositionally biased region" description="Polar residues" evidence="1">
    <location>
        <begin position="1589"/>
        <end position="1621"/>
    </location>
</feature>
<feature type="compositionally biased region" description="Low complexity" evidence="1">
    <location>
        <begin position="918"/>
        <end position="928"/>
    </location>
</feature>
<dbReference type="PANTHER" id="PTHR10676:SF398">
    <property type="entry name" value="DYNEIN HEAVY CHAIN"/>
    <property type="match status" value="1"/>
</dbReference>
<feature type="compositionally biased region" description="Acidic residues" evidence="1">
    <location>
        <begin position="3613"/>
        <end position="3625"/>
    </location>
</feature>
<feature type="region of interest" description="Disordered" evidence="1">
    <location>
        <begin position="3151"/>
        <end position="3266"/>
    </location>
</feature>
<feature type="compositionally biased region" description="Basic and acidic residues" evidence="1">
    <location>
        <begin position="3719"/>
        <end position="3730"/>
    </location>
</feature>
<feature type="compositionally biased region" description="Polar residues" evidence="1">
    <location>
        <begin position="1632"/>
        <end position="1661"/>
    </location>
</feature>
<feature type="region of interest" description="Disordered" evidence="1">
    <location>
        <begin position="3719"/>
        <end position="3779"/>
    </location>
</feature>
<feature type="region of interest" description="Disordered" evidence="1">
    <location>
        <begin position="309"/>
        <end position="359"/>
    </location>
</feature>
<dbReference type="GO" id="GO:0005524">
    <property type="term" value="F:ATP binding"/>
    <property type="evidence" value="ECO:0007669"/>
    <property type="project" value="InterPro"/>
</dbReference>
<feature type="compositionally biased region" description="Polar residues" evidence="1">
    <location>
        <begin position="3371"/>
        <end position="3408"/>
    </location>
</feature>
<dbReference type="InterPro" id="IPR027417">
    <property type="entry name" value="P-loop_NTPase"/>
</dbReference>
<reference evidence="3 4" key="1">
    <citation type="submission" date="2019-03" db="EMBL/GenBank/DDBJ databases">
        <title>Single cell metagenomics reveals metabolic interactions within the superorganism composed of flagellate Streblomastix strix and complex community of Bacteroidetes bacteria on its surface.</title>
        <authorList>
            <person name="Treitli S.C."/>
            <person name="Kolisko M."/>
            <person name="Husnik F."/>
            <person name="Keeling P."/>
            <person name="Hampl V."/>
        </authorList>
    </citation>
    <scope>NUCLEOTIDE SEQUENCE [LARGE SCALE GENOMIC DNA]</scope>
    <source>
        <strain evidence="3">ST1C</strain>
    </source>
</reference>
<feature type="compositionally biased region" description="Pro residues" evidence="1">
    <location>
        <begin position="908"/>
        <end position="917"/>
    </location>
</feature>
<feature type="region of interest" description="Disordered" evidence="1">
    <location>
        <begin position="3522"/>
        <end position="3586"/>
    </location>
</feature>
<feature type="compositionally biased region" description="Basic residues" evidence="1">
    <location>
        <begin position="2696"/>
        <end position="2706"/>
    </location>
</feature>
<organism evidence="3 4">
    <name type="scientific">Streblomastix strix</name>
    <dbReference type="NCBI Taxonomy" id="222440"/>
    <lineage>
        <taxon>Eukaryota</taxon>
        <taxon>Metamonada</taxon>
        <taxon>Preaxostyla</taxon>
        <taxon>Oxymonadida</taxon>
        <taxon>Streblomastigidae</taxon>
        <taxon>Streblomastix</taxon>
    </lineage>
</organism>
<dbReference type="Gene3D" id="1.20.140.100">
    <property type="entry name" value="Dynein heavy chain, N-terminal domain 2"/>
    <property type="match status" value="1"/>
</dbReference>
<feature type="region of interest" description="Disordered" evidence="1">
    <location>
        <begin position="2923"/>
        <end position="2965"/>
    </location>
</feature>
<dbReference type="InterPro" id="IPR035699">
    <property type="entry name" value="AAA_6"/>
</dbReference>
<feature type="compositionally biased region" description="Low complexity" evidence="1">
    <location>
        <begin position="3221"/>
        <end position="3232"/>
    </location>
</feature>
<feature type="compositionally biased region" description="Low complexity" evidence="1">
    <location>
        <begin position="3456"/>
        <end position="3480"/>
    </location>
</feature>
<feature type="compositionally biased region" description="Polar residues" evidence="1">
    <location>
        <begin position="3211"/>
        <end position="3220"/>
    </location>
</feature>
<feature type="compositionally biased region" description="Polar residues" evidence="1">
    <location>
        <begin position="893"/>
        <end position="902"/>
    </location>
</feature>
<feature type="compositionally biased region" description="Polar residues" evidence="1">
    <location>
        <begin position="2942"/>
        <end position="2965"/>
    </location>
</feature>
<evidence type="ECO:0000259" key="2">
    <source>
        <dbReference type="Pfam" id="PF12774"/>
    </source>
</evidence>
<feature type="region of interest" description="Disordered" evidence="1">
    <location>
        <begin position="3312"/>
        <end position="3333"/>
    </location>
</feature>
<feature type="domain" description="Dynein heavy chain hydrolytic ATP-binding dynein motor region" evidence="2">
    <location>
        <begin position="4406"/>
        <end position="4577"/>
    </location>
</feature>
<dbReference type="GO" id="GO:0051959">
    <property type="term" value="F:dynein light intermediate chain binding"/>
    <property type="evidence" value="ECO:0007669"/>
    <property type="project" value="InterPro"/>
</dbReference>
<dbReference type="Gene3D" id="3.40.50.300">
    <property type="entry name" value="P-loop containing nucleotide triphosphate hydrolases"/>
    <property type="match status" value="1"/>
</dbReference>
<feature type="compositionally biased region" description="Basic and acidic residues" evidence="1">
    <location>
        <begin position="3317"/>
        <end position="3331"/>
    </location>
</feature>
<feature type="region of interest" description="Disordered" evidence="1">
    <location>
        <begin position="1423"/>
        <end position="1442"/>
    </location>
</feature>
<dbReference type="EMBL" id="SNRW01000686">
    <property type="protein sequence ID" value="KAA6399771.1"/>
    <property type="molecule type" value="Genomic_DNA"/>
</dbReference>